<proteinExistence type="predicted"/>
<evidence type="ECO:0000256" key="1">
    <source>
        <dbReference type="ARBA" id="ARBA00022491"/>
    </source>
</evidence>
<sequence length="162" mass="17664">MVSAPRPLSAEDDLSAFDCGDLALNQWLRQKALKNESRFSRTYIVCSERRVVGYYAVAAGSVQREAAPSRLKRNAPDPIPVAILGRLAVDQSFQGQGLGKDMLADGLRRMALASRSIGIAAILVQAKDDAARDFYLSCAEFLSMPGQERTLFLPMETIVASL</sequence>
<keyword evidence="8" id="KW-1185">Reference proteome</keyword>
<dbReference type="Proteomes" id="UP001302429">
    <property type="component" value="Chromosome"/>
</dbReference>
<dbReference type="PANTHER" id="PTHR36449">
    <property type="entry name" value="ACETYLTRANSFERASE-RELATED"/>
    <property type="match status" value="1"/>
</dbReference>
<dbReference type="GO" id="GO:0016747">
    <property type="term" value="F:acyltransferase activity, transferring groups other than amino-acyl groups"/>
    <property type="evidence" value="ECO:0007669"/>
    <property type="project" value="InterPro"/>
</dbReference>
<evidence type="ECO:0000256" key="4">
    <source>
        <dbReference type="ARBA" id="ARBA00023315"/>
    </source>
</evidence>
<dbReference type="Gene3D" id="3.40.630.30">
    <property type="match status" value="1"/>
</dbReference>
<evidence type="ECO:0000256" key="2">
    <source>
        <dbReference type="ARBA" id="ARBA00022649"/>
    </source>
</evidence>
<dbReference type="AlphaFoldDB" id="A0AA97I207"/>
<protein>
    <submittedName>
        <fullName evidence="7">GNAT family N-acetyltransferase</fullName>
    </submittedName>
</protein>
<keyword evidence="3" id="KW-0808">Transferase</keyword>
<keyword evidence="1" id="KW-0678">Repressor</keyword>
<reference evidence="7 8" key="1">
    <citation type="submission" date="2023-10" db="EMBL/GenBank/DDBJ databases">
        <title>Complete genome sequence of a Sphingomonadaceae bacterium.</title>
        <authorList>
            <person name="Yan C."/>
        </authorList>
    </citation>
    <scope>NUCLEOTIDE SEQUENCE [LARGE SCALE GENOMIC DNA]</scope>
    <source>
        <strain evidence="7 8">SCSIO 66989</strain>
    </source>
</reference>
<evidence type="ECO:0000313" key="8">
    <source>
        <dbReference type="Proteomes" id="UP001302429"/>
    </source>
</evidence>
<organism evidence="7 8">
    <name type="scientific">Alterisphingorhabdus coralli</name>
    <dbReference type="NCBI Taxonomy" id="3071408"/>
    <lineage>
        <taxon>Bacteria</taxon>
        <taxon>Pseudomonadati</taxon>
        <taxon>Pseudomonadota</taxon>
        <taxon>Alphaproteobacteria</taxon>
        <taxon>Sphingomonadales</taxon>
        <taxon>Sphingomonadaceae</taxon>
        <taxon>Alterisphingorhabdus (ex Yan et al. 2024)</taxon>
    </lineage>
</organism>
<accession>A0AA97I207</accession>
<feature type="domain" description="N-acetyltransferase" evidence="6">
    <location>
        <begin position="1"/>
        <end position="162"/>
    </location>
</feature>
<dbReference type="KEGG" id="acoa:RB602_00815"/>
<evidence type="ECO:0000259" key="6">
    <source>
        <dbReference type="PROSITE" id="PS51186"/>
    </source>
</evidence>
<dbReference type="Pfam" id="PF13508">
    <property type="entry name" value="Acetyltransf_7"/>
    <property type="match status" value="1"/>
</dbReference>
<evidence type="ECO:0000256" key="5">
    <source>
        <dbReference type="ARBA" id="ARBA00049880"/>
    </source>
</evidence>
<keyword evidence="4" id="KW-0012">Acyltransferase</keyword>
<evidence type="ECO:0000256" key="3">
    <source>
        <dbReference type="ARBA" id="ARBA00022679"/>
    </source>
</evidence>
<dbReference type="RefSeq" id="WP_317082068.1">
    <property type="nucleotide sequence ID" value="NZ_CP136594.1"/>
</dbReference>
<dbReference type="SUPFAM" id="SSF55729">
    <property type="entry name" value="Acyl-CoA N-acyltransferases (Nat)"/>
    <property type="match status" value="1"/>
</dbReference>
<evidence type="ECO:0000313" key="7">
    <source>
        <dbReference type="EMBL" id="WOE75290.1"/>
    </source>
</evidence>
<gene>
    <name evidence="7" type="ORF">RB602_00815</name>
</gene>
<dbReference type="PANTHER" id="PTHR36449:SF1">
    <property type="entry name" value="ACETYLTRANSFERASE"/>
    <property type="match status" value="1"/>
</dbReference>
<dbReference type="CDD" id="cd04301">
    <property type="entry name" value="NAT_SF"/>
    <property type="match status" value="1"/>
</dbReference>
<dbReference type="PROSITE" id="PS51186">
    <property type="entry name" value="GNAT"/>
    <property type="match status" value="1"/>
</dbReference>
<comment type="catalytic activity">
    <reaction evidence="5">
        <text>glycyl-tRNA(Gly) + acetyl-CoA = N-acetylglycyl-tRNA(Gly) + CoA + H(+)</text>
        <dbReference type="Rhea" id="RHEA:81867"/>
        <dbReference type="Rhea" id="RHEA-COMP:9683"/>
        <dbReference type="Rhea" id="RHEA-COMP:19766"/>
        <dbReference type="ChEBI" id="CHEBI:15378"/>
        <dbReference type="ChEBI" id="CHEBI:57287"/>
        <dbReference type="ChEBI" id="CHEBI:57288"/>
        <dbReference type="ChEBI" id="CHEBI:78522"/>
        <dbReference type="ChEBI" id="CHEBI:232036"/>
    </reaction>
</comment>
<dbReference type="InterPro" id="IPR016181">
    <property type="entry name" value="Acyl_CoA_acyltransferase"/>
</dbReference>
<dbReference type="InterPro" id="IPR000182">
    <property type="entry name" value="GNAT_dom"/>
</dbReference>
<keyword evidence="2" id="KW-1277">Toxin-antitoxin system</keyword>
<dbReference type="EMBL" id="CP136594">
    <property type="protein sequence ID" value="WOE75290.1"/>
    <property type="molecule type" value="Genomic_DNA"/>
</dbReference>
<name>A0AA97I207_9SPHN</name>